<comment type="caution">
    <text evidence="2">The sequence shown here is derived from an EMBL/GenBank/DDBJ whole genome shotgun (WGS) entry which is preliminary data.</text>
</comment>
<evidence type="ECO:0000313" key="2">
    <source>
        <dbReference type="EMBL" id="PEC19302.1"/>
    </source>
</evidence>
<feature type="domain" description="DUF4183" evidence="1">
    <location>
        <begin position="40"/>
        <end position="114"/>
    </location>
</feature>
<name>A0A2A7HQI7_BACCE</name>
<protein>
    <recommendedName>
        <fullName evidence="1">DUF4183 domain-containing protein</fullName>
    </recommendedName>
</protein>
<gene>
    <name evidence="2" type="ORF">COM96_25770</name>
</gene>
<dbReference type="Proteomes" id="UP000220006">
    <property type="component" value="Unassembled WGS sequence"/>
</dbReference>
<accession>A0A2A7HQI7</accession>
<evidence type="ECO:0000259" key="1">
    <source>
        <dbReference type="Pfam" id="PF13799"/>
    </source>
</evidence>
<evidence type="ECO:0000313" key="3">
    <source>
        <dbReference type="Proteomes" id="UP000220006"/>
    </source>
</evidence>
<reference evidence="2 3" key="1">
    <citation type="submission" date="2017-09" db="EMBL/GenBank/DDBJ databases">
        <title>Large-scale bioinformatics analysis of Bacillus genomes uncovers conserved roles of natural products in bacterial physiology.</title>
        <authorList>
            <consortium name="Agbiome Team Llc"/>
            <person name="Bleich R.M."/>
            <person name="Grubbs K.J."/>
            <person name="Santa Maria K.C."/>
            <person name="Allen S.E."/>
            <person name="Farag S."/>
            <person name="Shank E.A."/>
            <person name="Bowers A."/>
        </authorList>
    </citation>
    <scope>NUCLEOTIDE SEQUENCE [LARGE SCALE GENOMIC DNA]</scope>
    <source>
        <strain evidence="2 3">AFS096845</strain>
    </source>
</reference>
<organism evidence="2 3">
    <name type="scientific">Bacillus cereus</name>
    <dbReference type="NCBI Taxonomy" id="1396"/>
    <lineage>
        <taxon>Bacteria</taxon>
        <taxon>Bacillati</taxon>
        <taxon>Bacillota</taxon>
        <taxon>Bacilli</taxon>
        <taxon>Bacillales</taxon>
        <taxon>Bacillaceae</taxon>
        <taxon>Bacillus</taxon>
        <taxon>Bacillus cereus group</taxon>
    </lineage>
</organism>
<dbReference type="InterPro" id="IPR025237">
    <property type="entry name" value="DUF4183"/>
</dbReference>
<sequence>MALQLMKIAIAGSTTTTTNPDDSRFFYVTTAPTTAGNSLTIDAASFFQDDGSAVTTLPTLTANNSYFNVYVNGVLQMEGISAYTPGATGVGSLIVTVPAGAGTILTGTPVILEIVQFAPTSSTTVAT</sequence>
<proteinExistence type="predicted"/>
<dbReference type="AlphaFoldDB" id="A0A2A7HQI7"/>
<dbReference type="RefSeq" id="WP_097906126.1">
    <property type="nucleotide sequence ID" value="NZ_NVLK01000073.1"/>
</dbReference>
<dbReference type="EMBL" id="NVLK01000073">
    <property type="protein sequence ID" value="PEC19302.1"/>
    <property type="molecule type" value="Genomic_DNA"/>
</dbReference>
<dbReference type="Pfam" id="PF13799">
    <property type="entry name" value="DUF4183"/>
    <property type="match status" value="1"/>
</dbReference>